<evidence type="ECO:0000313" key="1">
    <source>
        <dbReference type="EMBL" id="PWN51085.1"/>
    </source>
</evidence>
<sequence length="647" mass="71590">MSDPTGDAIPSTTSQAAGPERLGRDVESAVASFGPVTDSDLVHLDESLASFHKRLVGSSLASAGDAPKFSIQAKVESKIRLACQAQLRTNCLTALPWRSALEKARALDEHLLRSLSTSRSEQKDEIMASLHDFVSRQKPLLGLVFSVKDCINVRGFPTTLGCTSNLESEEERTWSLIQTLENLGGIMIARTTCPQAMVSNTTRSPLWGITTSPLGEAFQVGGSSGGEASLVHMGGSDLGIGTDMGGSVRQPACFNQIFGIKFQSSQLPWKHGRDFRTGLPRTEIPATAPGFLARQLCIIETVMKCLSRTDVADDLWRRRGEGEGVGQDQPGCDNLDVERMKEGERLRIAFSDHQACPEISFVIREIHRMLSDVSSRALTRPEEKEKDFIKLPFGAKKWSESWMKLASHVGFTEGLKMVGREAIIPNSMLDPSKRPSTVGEHERDLKEREQLIESLLSTLGDERDLILCPTYSFATPSKSLFNRFQLAEIWCQAINLLDWPCISIPLDLDPKVREDLSTSSKPGHPRFEEWKRNPQRAQDEIVEFLSSSSSLPEDPLEESIPIENRTFCSRHAPSSGEVVDDFQDVETALGLFSSDSDRWPDSSHETASATTLPKISLQIVCRRGMESKMIRLASYLTHISHRIRPPS</sequence>
<protein>
    <submittedName>
        <fullName evidence="1">Amidase signature enzyme</fullName>
    </submittedName>
</protein>
<evidence type="ECO:0000313" key="2">
    <source>
        <dbReference type="Proteomes" id="UP000245626"/>
    </source>
</evidence>
<gene>
    <name evidence="1" type="ORF">IE53DRAFT_65469</name>
</gene>
<accession>A0ACD0NZ03</accession>
<organism evidence="1 2">
    <name type="scientific">Violaceomyces palustris</name>
    <dbReference type="NCBI Taxonomy" id="1673888"/>
    <lineage>
        <taxon>Eukaryota</taxon>
        <taxon>Fungi</taxon>
        <taxon>Dikarya</taxon>
        <taxon>Basidiomycota</taxon>
        <taxon>Ustilaginomycotina</taxon>
        <taxon>Ustilaginomycetes</taxon>
        <taxon>Violaceomycetales</taxon>
        <taxon>Violaceomycetaceae</taxon>
        <taxon>Violaceomyces</taxon>
    </lineage>
</organism>
<keyword evidence="2" id="KW-1185">Reference proteome</keyword>
<dbReference type="Proteomes" id="UP000245626">
    <property type="component" value="Unassembled WGS sequence"/>
</dbReference>
<dbReference type="EMBL" id="KZ819872">
    <property type="protein sequence ID" value="PWN51085.1"/>
    <property type="molecule type" value="Genomic_DNA"/>
</dbReference>
<proteinExistence type="predicted"/>
<reference evidence="1 2" key="1">
    <citation type="journal article" date="2018" name="Mol. Biol. Evol.">
        <title>Broad Genomic Sampling Reveals a Smut Pathogenic Ancestry of the Fungal Clade Ustilaginomycotina.</title>
        <authorList>
            <person name="Kijpornyongpan T."/>
            <person name="Mondo S.J."/>
            <person name="Barry K."/>
            <person name="Sandor L."/>
            <person name="Lee J."/>
            <person name="Lipzen A."/>
            <person name="Pangilinan J."/>
            <person name="LaButti K."/>
            <person name="Hainaut M."/>
            <person name="Henrissat B."/>
            <person name="Grigoriev I.V."/>
            <person name="Spatafora J.W."/>
            <person name="Aime M.C."/>
        </authorList>
    </citation>
    <scope>NUCLEOTIDE SEQUENCE [LARGE SCALE GENOMIC DNA]</scope>
    <source>
        <strain evidence="1 2">SA 807</strain>
    </source>
</reference>
<name>A0ACD0NZ03_9BASI</name>